<dbReference type="AlphaFoldDB" id="A0A366K698"/>
<dbReference type="SUPFAM" id="SSF52058">
    <property type="entry name" value="L domain-like"/>
    <property type="match status" value="1"/>
</dbReference>
<organism evidence="5 6">
    <name type="scientific">Bifidobacterium aemilianum</name>
    <dbReference type="NCBI Taxonomy" id="2493120"/>
    <lineage>
        <taxon>Bacteria</taxon>
        <taxon>Bacillati</taxon>
        <taxon>Actinomycetota</taxon>
        <taxon>Actinomycetes</taxon>
        <taxon>Bifidobacteriales</taxon>
        <taxon>Bifidobacteriaceae</taxon>
        <taxon>Bifidobacterium</taxon>
    </lineage>
</organism>
<reference evidence="5 6" key="1">
    <citation type="submission" date="2017-10" db="EMBL/GenBank/DDBJ databases">
        <title>Bifidobacterium xylocopum sp. nov. and Bifidobacterium aemilianum sp. nov., from the carpenter bee (Xylocopa violacea) digestive tract.</title>
        <authorList>
            <person name="Alberoni D."/>
            <person name="Baffoni L."/>
            <person name="Di Gioia D."/>
            <person name="Gaggia F."/>
            <person name="Biavati B."/>
        </authorList>
    </citation>
    <scope>NUCLEOTIDE SEQUENCE [LARGE SCALE GENOMIC DNA]</scope>
    <source>
        <strain evidence="5 6">XV10</strain>
    </source>
</reference>
<evidence type="ECO:0000313" key="5">
    <source>
        <dbReference type="EMBL" id="RBP97184.1"/>
    </source>
</evidence>
<dbReference type="OrthoDB" id="3224361at2"/>
<accession>A0A366K698</accession>
<keyword evidence="2" id="KW-0433">Leucine-rich repeat</keyword>
<evidence type="ECO:0000256" key="3">
    <source>
        <dbReference type="ARBA" id="ARBA00022737"/>
    </source>
</evidence>
<proteinExistence type="predicted"/>
<dbReference type="InterPro" id="IPR042229">
    <property type="entry name" value="Listeria/Bacterioides_rpt_sf"/>
</dbReference>
<dbReference type="Pfam" id="PF09479">
    <property type="entry name" value="Flg_new"/>
    <property type="match status" value="2"/>
</dbReference>
<feature type="non-terminal residue" evidence="5">
    <location>
        <position position="753"/>
    </location>
</feature>
<dbReference type="InterPro" id="IPR050836">
    <property type="entry name" value="SDS22/Internalin_LRR"/>
</dbReference>
<feature type="region of interest" description="Disordered" evidence="4">
    <location>
        <begin position="532"/>
        <end position="551"/>
    </location>
</feature>
<evidence type="ECO:0000313" key="6">
    <source>
        <dbReference type="Proteomes" id="UP000252530"/>
    </source>
</evidence>
<dbReference type="PANTHER" id="PTHR46652">
    <property type="entry name" value="LEUCINE-RICH REPEAT AND IQ DOMAIN-CONTAINING PROTEIN 1-RELATED"/>
    <property type="match status" value="1"/>
</dbReference>
<gene>
    <name evidence="5" type="ORF">CRD60_08130</name>
</gene>
<dbReference type="GO" id="GO:0030313">
    <property type="term" value="C:cell envelope"/>
    <property type="evidence" value="ECO:0007669"/>
    <property type="project" value="UniProtKB-SubCell"/>
</dbReference>
<protein>
    <recommendedName>
        <fullName evidence="7">Bacterial repeat domain-containing protein</fullName>
    </recommendedName>
</protein>
<dbReference type="Gene3D" id="2.60.40.4270">
    <property type="entry name" value="Listeria-Bacteroides repeat domain"/>
    <property type="match status" value="1"/>
</dbReference>
<dbReference type="PANTHER" id="PTHR46652:SF3">
    <property type="entry name" value="LEUCINE-RICH REPEAT-CONTAINING PROTEIN 9"/>
    <property type="match status" value="1"/>
</dbReference>
<name>A0A366K698_9BIFI</name>
<keyword evidence="3" id="KW-0677">Repeat</keyword>
<evidence type="ECO:0000256" key="2">
    <source>
        <dbReference type="ARBA" id="ARBA00022614"/>
    </source>
</evidence>
<sequence>MPVWQSTPDKPWLMRGGLQPRSGCTIDSSPVSDCFPDPNLALAMAQALHGNTNLAQTLTTADTNRTVPLRLSNKGIGNVEGLRYFTKVTELYLDHNHITDISPLLRLQNNDTLALTKLDLGSNQLDNNGLDDIEWLFRLPKLQYVWLDNNHITDLGCINSLDQSTGRVLRSLKYLDASGQTVTLPDLETDFNQSFTMGPASLRTLGGARIYALPSSGTSPNTINGGIARGTIPPAPSPTTNAGYTRNQRGDYHVWATDGAVGFDHSVPDPGTMWWPRRGPGIYTFGFRAQGNTVATFGGGADSLIFSGTITQKVTYNKNGCNVDASSIRDCFHNSDGDTLAYAVAKALGRPVDSPLTLQDLTRTSLDLSSSHIKDLTHIDLFWCLQNLNLRDNQISDISPLSVFSDALTSLDLGSNQLYNNSLTPLVNNIDDKPFWHLQSLWLDHNHLTDLTPLGDMGYGGAGAKLLSLRHLDASGQSVTMPDLPVDLTQPVTLGPAKIQVSSYTLFAQPSSGSGTTTILNTTSGGYVPAREAAAPPAPSPTTDARWHDGTSGGATTWGKDGSYWVFGTPAADDGTMTWPRRGAGTYTYGFRMQGPNNCPNNSTTSNGPYGNYACGGSTPAGGAGSMVLSGTITQRVYRYDVTFDPQNGSSPWTEHVYGDYATRPVNNPILDHHTFDDWWTTPRSGGTKWDFTNTKLTTSITLYARWVPIRHTVTIDQNGGHGAPTSLTVNEGQPIGTLTTSKEGHHLTGWTD</sequence>
<dbReference type="InterPro" id="IPR013378">
    <property type="entry name" value="InlB-like_B-rpt"/>
</dbReference>
<dbReference type="InterPro" id="IPR032675">
    <property type="entry name" value="LRR_dom_sf"/>
</dbReference>
<evidence type="ECO:0000256" key="1">
    <source>
        <dbReference type="ARBA" id="ARBA00004196"/>
    </source>
</evidence>
<comment type="caution">
    <text evidence="5">The sequence shown here is derived from an EMBL/GenBank/DDBJ whole genome shotgun (WGS) entry which is preliminary data.</text>
</comment>
<dbReference type="Proteomes" id="UP000252530">
    <property type="component" value="Unassembled WGS sequence"/>
</dbReference>
<dbReference type="RefSeq" id="WP_130473086.1">
    <property type="nucleotide sequence ID" value="NZ_PDCG01000016.1"/>
</dbReference>
<dbReference type="InterPro" id="IPR001611">
    <property type="entry name" value="Leu-rich_rpt"/>
</dbReference>
<evidence type="ECO:0008006" key="7">
    <source>
        <dbReference type="Google" id="ProtNLM"/>
    </source>
</evidence>
<dbReference type="EMBL" id="PDCG01000016">
    <property type="protein sequence ID" value="RBP97184.1"/>
    <property type="molecule type" value="Genomic_DNA"/>
</dbReference>
<dbReference type="PROSITE" id="PS51450">
    <property type="entry name" value="LRR"/>
    <property type="match status" value="4"/>
</dbReference>
<keyword evidence="6" id="KW-1185">Reference proteome</keyword>
<comment type="subcellular location">
    <subcellularLocation>
        <location evidence="1">Cell envelope</location>
    </subcellularLocation>
</comment>
<evidence type="ECO:0000256" key="4">
    <source>
        <dbReference type="SAM" id="MobiDB-lite"/>
    </source>
</evidence>
<dbReference type="Gene3D" id="3.80.10.10">
    <property type="entry name" value="Ribonuclease Inhibitor"/>
    <property type="match status" value="2"/>
</dbReference>